<protein>
    <submittedName>
        <fullName evidence="1">Uncharacterized protein</fullName>
    </submittedName>
</protein>
<dbReference type="EMBL" id="BMVC01000024">
    <property type="protein sequence ID" value="GHD15861.1"/>
    <property type="molecule type" value="Genomic_DNA"/>
</dbReference>
<sequence length="56" mass="6414">MSYKLFPETGPPVRVTRVMRVVHENGFWVVDQVRDVRKGEEKTGVAAILTRDLSRS</sequence>
<organism evidence="1 2">
    <name type="scientific">Streptomyces finlayi</name>
    <dbReference type="NCBI Taxonomy" id="67296"/>
    <lineage>
        <taxon>Bacteria</taxon>
        <taxon>Bacillati</taxon>
        <taxon>Actinomycetota</taxon>
        <taxon>Actinomycetes</taxon>
        <taxon>Kitasatosporales</taxon>
        <taxon>Streptomycetaceae</taxon>
        <taxon>Streptomyces</taxon>
    </lineage>
</organism>
<dbReference type="Proteomes" id="UP000638353">
    <property type="component" value="Unassembled WGS sequence"/>
</dbReference>
<evidence type="ECO:0000313" key="1">
    <source>
        <dbReference type="EMBL" id="GHD15861.1"/>
    </source>
</evidence>
<accession>A0A918X6S9</accession>
<reference evidence="1" key="2">
    <citation type="submission" date="2020-09" db="EMBL/GenBank/DDBJ databases">
        <authorList>
            <person name="Sun Q."/>
            <person name="Ohkuma M."/>
        </authorList>
    </citation>
    <scope>NUCLEOTIDE SEQUENCE</scope>
    <source>
        <strain evidence="1">JCM 4637</strain>
    </source>
</reference>
<reference evidence="1" key="1">
    <citation type="journal article" date="2014" name="Int. J. Syst. Evol. Microbiol.">
        <title>Complete genome sequence of Corynebacterium casei LMG S-19264T (=DSM 44701T), isolated from a smear-ripened cheese.</title>
        <authorList>
            <consortium name="US DOE Joint Genome Institute (JGI-PGF)"/>
            <person name="Walter F."/>
            <person name="Albersmeier A."/>
            <person name="Kalinowski J."/>
            <person name="Ruckert C."/>
        </authorList>
    </citation>
    <scope>NUCLEOTIDE SEQUENCE</scope>
    <source>
        <strain evidence="1">JCM 4637</strain>
    </source>
</reference>
<dbReference type="RefSeq" id="WP_189828191.1">
    <property type="nucleotide sequence ID" value="NZ_BMVC01000024.1"/>
</dbReference>
<name>A0A918X6S9_9ACTN</name>
<dbReference type="AlphaFoldDB" id="A0A918X6S9"/>
<evidence type="ECO:0000313" key="2">
    <source>
        <dbReference type="Proteomes" id="UP000638353"/>
    </source>
</evidence>
<comment type="caution">
    <text evidence="1">The sequence shown here is derived from an EMBL/GenBank/DDBJ whole genome shotgun (WGS) entry which is preliminary data.</text>
</comment>
<proteinExistence type="predicted"/>
<gene>
    <name evidence="1" type="ORF">GCM10010334_76320</name>
</gene>